<organism evidence="2 3">
    <name type="scientific">Prorocentrum cordatum</name>
    <dbReference type="NCBI Taxonomy" id="2364126"/>
    <lineage>
        <taxon>Eukaryota</taxon>
        <taxon>Sar</taxon>
        <taxon>Alveolata</taxon>
        <taxon>Dinophyceae</taxon>
        <taxon>Prorocentrales</taxon>
        <taxon>Prorocentraceae</taxon>
        <taxon>Prorocentrum</taxon>
    </lineage>
</organism>
<feature type="region of interest" description="Disordered" evidence="1">
    <location>
        <begin position="59"/>
        <end position="91"/>
    </location>
</feature>
<feature type="compositionally biased region" description="Basic and acidic residues" evidence="1">
    <location>
        <begin position="75"/>
        <end position="91"/>
    </location>
</feature>
<keyword evidence="3" id="KW-1185">Reference proteome</keyword>
<comment type="caution">
    <text evidence="2">The sequence shown here is derived from an EMBL/GenBank/DDBJ whole genome shotgun (WGS) entry which is preliminary data.</text>
</comment>
<dbReference type="EMBL" id="CAUYUJ010018018">
    <property type="protein sequence ID" value="CAK0879933.1"/>
    <property type="molecule type" value="Genomic_DNA"/>
</dbReference>
<name>A0ABN9W590_9DINO</name>
<feature type="non-terminal residue" evidence="2">
    <location>
        <position position="1"/>
    </location>
</feature>
<accession>A0ABN9W590</accession>
<gene>
    <name evidence="2" type="ORF">PCOR1329_LOCUS63224</name>
</gene>
<evidence type="ECO:0000256" key="1">
    <source>
        <dbReference type="SAM" id="MobiDB-lite"/>
    </source>
</evidence>
<proteinExistence type="predicted"/>
<protein>
    <submittedName>
        <fullName evidence="2">Uncharacterized protein</fullName>
    </submittedName>
</protein>
<dbReference type="Proteomes" id="UP001189429">
    <property type="component" value="Unassembled WGS sequence"/>
</dbReference>
<evidence type="ECO:0000313" key="3">
    <source>
        <dbReference type="Proteomes" id="UP001189429"/>
    </source>
</evidence>
<evidence type="ECO:0000313" key="2">
    <source>
        <dbReference type="EMBL" id="CAK0879933.1"/>
    </source>
</evidence>
<sequence length="91" mass="10453">NEEEIAKAHMCIPDCRTDHYQLRPLETGFGPWHRQAAAQDEKALLENGPSEARACRAFGGLGVRRSPGTHTHTHRREEAEEKERWPLEKRP</sequence>
<reference evidence="2" key="1">
    <citation type="submission" date="2023-10" db="EMBL/GenBank/DDBJ databases">
        <authorList>
            <person name="Chen Y."/>
            <person name="Shah S."/>
            <person name="Dougan E. K."/>
            <person name="Thang M."/>
            <person name="Chan C."/>
        </authorList>
    </citation>
    <scope>NUCLEOTIDE SEQUENCE [LARGE SCALE GENOMIC DNA]</scope>
</reference>